<keyword evidence="1" id="KW-0812">Transmembrane</keyword>
<keyword evidence="3" id="KW-1185">Reference proteome</keyword>
<keyword evidence="1" id="KW-0472">Membrane</keyword>
<evidence type="ECO:0008006" key="4">
    <source>
        <dbReference type="Google" id="ProtNLM"/>
    </source>
</evidence>
<dbReference type="OrthoDB" id="302705at2759"/>
<dbReference type="EMBL" id="JAAOIC020000054">
    <property type="protein sequence ID" value="KAG8035559.1"/>
    <property type="molecule type" value="Genomic_DNA"/>
</dbReference>
<dbReference type="AlphaFoldDB" id="A0A8J5RAF9"/>
<keyword evidence="1" id="KW-1133">Transmembrane helix</keyword>
<name>A0A8J5RAF9_9HYME</name>
<dbReference type="Proteomes" id="UP000729913">
    <property type="component" value="Unassembled WGS sequence"/>
</dbReference>
<proteinExistence type="predicted"/>
<gene>
    <name evidence="2" type="ORF">G9C98_000987</name>
</gene>
<reference evidence="2" key="2">
    <citation type="submission" date="2021-04" db="EMBL/GenBank/DDBJ databases">
        <title>Genome-wide patterns of bracovirus chromosomal integration into multiple host tissues during parasitism.</title>
        <authorList>
            <person name="Chebbi M.A.C."/>
        </authorList>
    </citation>
    <scope>NUCLEOTIDE SEQUENCE</scope>
    <source>
        <tissue evidence="2">Whole body</tissue>
    </source>
</reference>
<evidence type="ECO:0000313" key="2">
    <source>
        <dbReference type="EMBL" id="KAG8035559.1"/>
    </source>
</evidence>
<evidence type="ECO:0000313" key="3">
    <source>
        <dbReference type="Proteomes" id="UP000729913"/>
    </source>
</evidence>
<accession>A0A8J5RAF9</accession>
<feature type="transmembrane region" description="Helical" evidence="1">
    <location>
        <begin position="43"/>
        <end position="67"/>
    </location>
</feature>
<evidence type="ECO:0000256" key="1">
    <source>
        <dbReference type="SAM" id="Phobius"/>
    </source>
</evidence>
<sequence length="175" mass="20140">MAAVDDEYLHHVSSNIVNNNYQQNIKWIPLSVSLVEYPQGDSLGLGLALISLMPLALIVGFITLIAFRRDLHTICFFIGVIVTDIVGLFLKYTIKEARPMKRDVVYVEYGMPSTHSLLMWFFATYTALFVCLRRLSEFLLIRDSTLIPNVLWFEYTNIRTEARARSRKLVSMKSQ</sequence>
<feature type="transmembrane region" description="Helical" evidence="1">
    <location>
        <begin position="114"/>
        <end position="132"/>
    </location>
</feature>
<feature type="transmembrane region" description="Helical" evidence="1">
    <location>
        <begin position="74"/>
        <end position="94"/>
    </location>
</feature>
<organism evidence="2 3">
    <name type="scientific">Cotesia typhae</name>
    <dbReference type="NCBI Taxonomy" id="2053667"/>
    <lineage>
        <taxon>Eukaryota</taxon>
        <taxon>Metazoa</taxon>
        <taxon>Ecdysozoa</taxon>
        <taxon>Arthropoda</taxon>
        <taxon>Hexapoda</taxon>
        <taxon>Insecta</taxon>
        <taxon>Pterygota</taxon>
        <taxon>Neoptera</taxon>
        <taxon>Endopterygota</taxon>
        <taxon>Hymenoptera</taxon>
        <taxon>Apocrita</taxon>
        <taxon>Ichneumonoidea</taxon>
        <taxon>Braconidae</taxon>
        <taxon>Microgastrinae</taxon>
        <taxon>Cotesia</taxon>
    </lineage>
</organism>
<dbReference type="UniPathway" id="UPA00378"/>
<reference evidence="2" key="1">
    <citation type="submission" date="2020-03" db="EMBL/GenBank/DDBJ databases">
        <authorList>
            <person name="Chebbi M.A."/>
            <person name="Drezen J.M."/>
        </authorList>
    </citation>
    <scope>NUCLEOTIDE SEQUENCE</scope>
    <source>
        <tissue evidence="2">Whole body</tissue>
    </source>
</reference>
<comment type="caution">
    <text evidence="2">The sequence shown here is derived from an EMBL/GenBank/DDBJ whole genome shotgun (WGS) entry which is preliminary data.</text>
</comment>
<protein>
    <recommendedName>
        <fullName evidence="4">Dolichyldiphosphatase</fullName>
    </recommendedName>
</protein>